<dbReference type="PROSITE" id="PS51290">
    <property type="entry name" value="CRIC"/>
    <property type="match status" value="1"/>
</dbReference>
<dbReference type="SUPFAM" id="SSF49785">
    <property type="entry name" value="Galactose-binding domain-like"/>
    <property type="match status" value="1"/>
</dbReference>
<keyword evidence="10" id="KW-0326">Glycosidase</keyword>
<dbReference type="PANTHER" id="PTHR43730:SF1">
    <property type="entry name" value="BETA-MANNOSIDASE"/>
    <property type="match status" value="1"/>
</dbReference>
<evidence type="ECO:0000256" key="2">
    <source>
        <dbReference type="ARBA" id="ARBA00004371"/>
    </source>
</evidence>
<dbReference type="Gene3D" id="3.30.110.10">
    <property type="entry name" value="Translation initiation factor 3 (IF-3), C-terminal domain"/>
    <property type="match status" value="1"/>
</dbReference>
<dbReference type="SUPFAM" id="SSF50156">
    <property type="entry name" value="PDZ domain-like"/>
    <property type="match status" value="1"/>
</dbReference>
<organism evidence="16 17">
    <name type="scientific">Trichinella spiralis</name>
    <name type="common">Trichina worm</name>
    <dbReference type="NCBI Taxonomy" id="6334"/>
    <lineage>
        <taxon>Eukaryota</taxon>
        <taxon>Metazoa</taxon>
        <taxon>Ecdysozoa</taxon>
        <taxon>Nematoda</taxon>
        <taxon>Enoplea</taxon>
        <taxon>Dorylaimia</taxon>
        <taxon>Trichinellida</taxon>
        <taxon>Trichinellidae</taxon>
        <taxon>Trichinella</taxon>
    </lineage>
</organism>
<evidence type="ECO:0000256" key="6">
    <source>
        <dbReference type="ARBA" id="ARBA00022729"/>
    </source>
</evidence>
<accession>A0A0V1BUR5</accession>
<feature type="domain" description="SAM" evidence="13">
    <location>
        <begin position="1604"/>
        <end position="1669"/>
    </location>
</feature>
<dbReference type="eggNOG" id="KOG1738">
    <property type="taxonomic scope" value="Eukaryota"/>
</dbReference>
<comment type="similarity">
    <text evidence="3">Belongs to the glycosyl hydrolase 2 family.</text>
</comment>
<dbReference type="GO" id="GO:0005764">
    <property type="term" value="C:lysosome"/>
    <property type="evidence" value="ECO:0007669"/>
    <property type="project" value="UniProtKB-SubCell"/>
</dbReference>
<dbReference type="InterPro" id="IPR054593">
    <property type="entry name" value="Beta-mannosidase-like_N2"/>
</dbReference>
<evidence type="ECO:0000256" key="9">
    <source>
        <dbReference type="ARBA" id="ARBA00023228"/>
    </source>
</evidence>
<evidence type="ECO:0000256" key="8">
    <source>
        <dbReference type="ARBA" id="ARBA00023180"/>
    </source>
</evidence>
<dbReference type="InterPro" id="IPR036034">
    <property type="entry name" value="PDZ_sf"/>
</dbReference>
<name>A0A0V1BUR5_TRISP</name>
<reference evidence="16 17" key="1">
    <citation type="submission" date="2015-01" db="EMBL/GenBank/DDBJ databases">
        <title>Evolution of Trichinella species and genotypes.</title>
        <authorList>
            <person name="Korhonen P.K."/>
            <person name="Edoardo P."/>
            <person name="Giuseppe L.R."/>
            <person name="Gasser R.B."/>
        </authorList>
    </citation>
    <scope>NUCLEOTIDE SEQUENCE [LARGE SCALE GENOMIC DNA]</scope>
    <source>
        <strain evidence="16">ISS3</strain>
    </source>
</reference>
<dbReference type="InterPro" id="IPR001478">
    <property type="entry name" value="PDZ"/>
</dbReference>
<feature type="domain" description="CRIC" evidence="15">
    <location>
        <begin position="1677"/>
        <end position="1773"/>
    </location>
</feature>
<dbReference type="Gene3D" id="2.30.42.10">
    <property type="match status" value="1"/>
</dbReference>
<dbReference type="InterPro" id="IPR050887">
    <property type="entry name" value="Beta-mannosidase_GH2"/>
</dbReference>
<gene>
    <name evidence="16" type="primary">MANBA</name>
    <name evidence="16" type="ORF">T01_8458</name>
</gene>
<keyword evidence="8" id="KW-0325">Glycoprotein</keyword>
<feature type="domain" description="PDZ" evidence="14">
    <location>
        <begin position="1811"/>
        <end position="1894"/>
    </location>
</feature>
<keyword evidence="17" id="KW-1185">Reference proteome</keyword>
<dbReference type="EC" id="3.2.1.25" evidence="5"/>
<dbReference type="FunFam" id="2.60.120.260:FF:000060">
    <property type="entry name" value="Probable beta-mannosidase"/>
    <property type="match status" value="1"/>
</dbReference>
<dbReference type="InterPro" id="IPR013761">
    <property type="entry name" value="SAM/pointed_sf"/>
</dbReference>
<evidence type="ECO:0000313" key="17">
    <source>
        <dbReference type="Proteomes" id="UP000054776"/>
    </source>
</evidence>
<dbReference type="Gene3D" id="3.20.20.80">
    <property type="entry name" value="Glycosidases"/>
    <property type="match status" value="2"/>
</dbReference>
<proteinExistence type="inferred from homology"/>
<evidence type="ECO:0000256" key="1">
    <source>
        <dbReference type="ARBA" id="ARBA00000829"/>
    </source>
</evidence>
<dbReference type="SUPFAM" id="SSF51445">
    <property type="entry name" value="(Trans)glycosidases"/>
    <property type="match status" value="1"/>
</dbReference>
<dbReference type="SMART" id="SM00228">
    <property type="entry name" value="PDZ"/>
    <property type="match status" value="1"/>
</dbReference>
<comment type="catalytic activity">
    <reaction evidence="1">
        <text>Hydrolysis of terminal, non-reducing beta-D-mannose residues in beta-D-mannosides.</text>
        <dbReference type="EC" id="3.2.1.25"/>
    </reaction>
</comment>
<dbReference type="Gene3D" id="2.30.29.30">
    <property type="entry name" value="Pleckstrin-homology domain (PH domain)/Phosphotyrosine-binding domain (PTB)"/>
    <property type="match status" value="1"/>
</dbReference>
<evidence type="ECO:0000259" key="14">
    <source>
        <dbReference type="PROSITE" id="PS50106"/>
    </source>
</evidence>
<dbReference type="PROSITE" id="PS50105">
    <property type="entry name" value="SAM_DOMAIN"/>
    <property type="match status" value="1"/>
</dbReference>
<feature type="domain" description="PH" evidence="12">
    <location>
        <begin position="2274"/>
        <end position="2378"/>
    </location>
</feature>
<dbReference type="PANTHER" id="PTHR43730">
    <property type="entry name" value="BETA-MANNOSIDASE"/>
    <property type="match status" value="1"/>
</dbReference>
<dbReference type="Gene3D" id="2.60.40.10">
    <property type="entry name" value="Immunoglobulins"/>
    <property type="match status" value="2"/>
</dbReference>
<dbReference type="OrthoDB" id="2866996at2759"/>
<protein>
    <recommendedName>
        <fullName evidence="5">beta-mannosidase</fullName>
        <ecNumber evidence="5">3.2.1.25</ecNumber>
    </recommendedName>
    <alternativeName>
        <fullName evidence="11">Mannanase</fullName>
    </alternativeName>
</protein>
<dbReference type="SMART" id="SM00454">
    <property type="entry name" value="SAM"/>
    <property type="match status" value="1"/>
</dbReference>
<dbReference type="InterPro" id="IPR041625">
    <property type="entry name" value="Beta-mannosidase_Ig"/>
</dbReference>
<dbReference type="Pfam" id="PF17753">
    <property type="entry name" value="Ig_mannosidase"/>
    <property type="match status" value="1"/>
</dbReference>
<dbReference type="Gene3D" id="2.60.120.260">
    <property type="entry name" value="Galactose-binding domain-like"/>
    <property type="match status" value="1"/>
</dbReference>
<evidence type="ECO:0000256" key="4">
    <source>
        <dbReference type="ARBA" id="ARBA00009498"/>
    </source>
</evidence>
<dbReference type="InterPro" id="IPR008979">
    <property type="entry name" value="Galactose-bd-like_sf"/>
</dbReference>
<dbReference type="SUPFAM" id="SSF49303">
    <property type="entry name" value="beta-Galactosidase/glucuronidase domain"/>
    <property type="match status" value="1"/>
</dbReference>
<dbReference type="eggNOG" id="KOG2230">
    <property type="taxonomic scope" value="Eukaryota"/>
</dbReference>
<dbReference type="SMART" id="SM00233">
    <property type="entry name" value="PH"/>
    <property type="match status" value="1"/>
</dbReference>
<dbReference type="Pfam" id="PF10534">
    <property type="entry name" value="CRIC_ras_sig"/>
    <property type="match status" value="1"/>
</dbReference>
<evidence type="ECO:0000256" key="11">
    <source>
        <dbReference type="ARBA" id="ARBA00033445"/>
    </source>
</evidence>
<dbReference type="InterPro" id="IPR001849">
    <property type="entry name" value="PH_domain"/>
</dbReference>
<dbReference type="SUPFAM" id="SSF50729">
    <property type="entry name" value="PH domain-like"/>
    <property type="match status" value="1"/>
</dbReference>
<evidence type="ECO:0000256" key="3">
    <source>
        <dbReference type="ARBA" id="ARBA00007401"/>
    </source>
</evidence>
<dbReference type="GO" id="GO:0006516">
    <property type="term" value="P:glycoprotein catabolic process"/>
    <property type="evidence" value="ECO:0007669"/>
    <property type="project" value="TreeGrafter"/>
</dbReference>
<evidence type="ECO:0000256" key="7">
    <source>
        <dbReference type="ARBA" id="ARBA00022801"/>
    </source>
</evidence>
<sequence>MGSGNGVDKSLDLRLIPEFDGSPQQSVVEWLEKVELVCKLRDISDVASDRSSIDKVKEALLAAFAADPFVAYDQFVSRKLGPDESPDVFLADLRKLATLFGGDSGESTLDTKPQSPADKILCSAEKVLCFLSTMKEHRREMKNSIQRRRSGEFALDTETTVSSGEGTVLLEYHEGTSSRNEVLNTTEKIRRVCVGYCVMMGRPGMTHDYTETTITSGEGTVLLEYHEGTSPRNEELNTTEKIWRVCVGYRNHSHQRRRKSGEFALDTETTITSGEGTVLLEYHEGTSPRNEELNTTGNMQAPMQVQTIRLTIPARRHGSVRPLEETQRVIGYILTRIFSLAAKSHLVLYGLFQLLIAQQSVVQKLIRQVLTGNAAVDDFICMNGVYDEKQRQVIQYRGGYATATIYFLENKMHKCFGITFSLFRWFSTGECVSKFRFGSFYFKQFPSFSHRPQFVFCSRFTIDEDTLKLIAEIAEERNLKIWLLSEDGTDLGKMSLADAKTVASRRNLRLWSVGKTVQKKSENQVSIDDEQEEVLQLPVYQLISGKELFDKRNEENKKKAKNVKEKILRVHSTISQHDLEAKMNHVFQLLEKKHPIRIEIISKSEENTNSTERFLDNIKTLLQDKAAVASIQPSTGVQRFNISNLHWQVRNENGSISFNATIPGNIYTDLFNAGYIDDPYLYNHDVSQRWVAYQNWIYEVNVTLPLIENMVCLVFYGLDTFATVVINGIPLGHADNMHLAYPFCVHSLNDKQFHLSVAFTSPVVKASELATAFKRDFGYSVPPDCPQLLQNGECHANFVRKMSVSFSWDWAPAFPGVGIWKEASVWTVRGCAIWQFAVSPVLDEDGKFWNLHVHFVLFCASAEYCLFSVKINNLKWQWQSQLNFGKNFEFRLVKCSVRDVRLWWPTGHGDQPLYTVRGAVVGSNWKDSRSVRTAFRHVELVQRDLVKGKSFEFFVNGVSVFLKGANWVPADSFLHRVTPQRLQFLFDSILQANMNCLRVWGGGVYESDLFYEMADRYGILIWQDIMFAVSFYPADEDFLYRVKTELKYQILRLMHHPSIFVWSANNEIELALAKRWYPTTVSYSTFRADYMRLVWDTIYKVVNETDFSARPFILSSPSNGINTTARIRRKRDLAKAENVGHWKCNFAIQCSTFSAVRMDTEVSTSIGWMKGNNLQAKYDIMRKEISYSIGWNTEFELSISSAPVVSYKEAQVVNMIGGIADDPNSDLYGDVHFYDYMSDMLRDDNYPIPRCVSEFGVQSLPDLETWRSAGVDPDSAKLFSAEVLHRQHHPLAHFSMLQQTMRHFPLPAQNKSTLSTYVLLTQLHQALVYKTAVEHWRRWRHRLDESTGRGWTSCVLYWQLNDIWQAPSWSTVDYGLKWKLAHYYAVKFYAPLLVTANCSSTSGRCSVFVVSDLTFQLVNVTVEVRFYCWDWPDPLASIKRPVGSVPPQGSLLVFEFPFGNFFHLVTLAVLNSSTGLPLGPVNTHLLTKIPRLDGAEVGKVEVVGLKALADRRFLITLRRFGPIVPFVWLRADNLTGYFSDNGFVMVDRRLLLTFQSYSQISLSNFRSQLRITTIADHHLSICFAFLMITGERDLVSFVDTVRDWSVDDVAQWLVGLDETVEPFSVKLCNAFVDGRRLLLLTASDLVELGVDNLISRQIIVNALNLLVNLCFEMDSENLQSIALQLGAFTRNVMNKLYAQQSQWSRKRTNTKLQSMPNTVLSEVACLAGQAKKFLFWLDREPFNTDEQFKVTRNSVLHLVVQIVQLAQMPSDDLCDVARNVQMLCTQLAAICDEIVENSADPLVLQTAFLETVLIRRHSVDDELGFNIEAPYKGVHMISEVKYHSPVDVCGKVHAGDEIVQVNGRTVVGWQVKSVASLLIACKSKEVTLLLKKRPRQHLGMMKARNSNTSYPVISSLPAASPRMTKKPRRSNSLGYLHVTFEKMSISKGDDIPNDSCVQSYPLTEACSKAFALPSESFIKYQDRRRATIATEESEREHGKELDCGLMKQQRRPFSEAFLSVIAPNHSDLNKLNLNYVDEEETDDEEIGDERYSDEVGIEDQSMTRLDGRRLEGSFRYATVELADEKQLADRGIRLAFTSADWEQRTKTASSNADHRLVASPSACDSCDKAGVPRFSTRRMSDLSVEMPLSCSLSSPAPTDLVDLDDDGLMSASFRSCGTTPLIYPRSRLKLRKFFGEAFDTAGESRWYFDAGSTTTTTGAAAAASAAATTTTATTTITTTTTTTTTRTATAIDAATSNNNNITDVDLSSPRTYTGVNFEGWVYQARCEGIRTRHSIHRWVKRWLVLKGVFLYIYVDAESFQPDLVIKLSKCKICPPGPEMKTRKKNVFKIQNEDMILYFKCEHYHEMLLWLKKLGLAAIGYVDSEQLVHCHHRASAGVAPSVTS</sequence>
<dbReference type="InterPro" id="IPR036788">
    <property type="entry name" value="T_IF-3_C_sf"/>
</dbReference>
<keyword evidence="9" id="KW-0458">Lysosome</keyword>
<keyword evidence="7" id="KW-0378">Hydrolase</keyword>
<dbReference type="GO" id="GO:0006413">
    <property type="term" value="P:translational initiation"/>
    <property type="evidence" value="ECO:0007669"/>
    <property type="project" value="InterPro"/>
</dbReference>
<dbReference type="InterPro" id="IPR017853">
    <property type="entry name" value="GH"/>
</dbReference>
<dbReference type="Pfam" id="PF00595">
    <property type="entry name" value="PDZ"/>
    <property type="match status" value="1"/>
</dbReference>
<dbReference type="SUPFAM" id="SSF47769">
    <property type="entry name" value="SAM/Pointed domain"/>
    <property type="match status" value="1"/>
</dbReference>
<comment type="subcellular location">
    <subcellularLocation>
        <location evidence="2">Lysosome</location>
    </subcellularLocation>
</comment>
<evidence type="ECO:0000313" key="16">
    <source>
        <dbReference type="EMBL" id="KRY40939.1"/>
    </source>
</evidence>
<dbReference type="Pfam" id="PF00169">
    <property type="entry name" value="PH"/>
    <property type="match status" value="1"/>
</dbReference>
<evidence type="ECO:0000256" key="5">
    <source>
        <dbReference type="ARBA" id="ARBA00012754"/>
    </source>
</evidence>
<dbReference type="Pfam" id="PF22666">
    <property type="entry name" value="Glyco_hydro_2_N2"/>
    <property type="match status" value="1"/>
</dbReference>
<evidence type="ECO:0000259" key="15">
    <source>
        <dbReference type="PROSITE" id="PS51290"/>
    </source>
</evidence>
<dbReference type="InterPro" id="IPR011993">
    <property type="entry name" value="PH-like_dom_sf"/>
</dbReference>
<dbReference type="SUPFAM" id="SSF55200">
    <property type="entry name" value="Translation initiation factor IF3, C-terminal domain"/>
    <property type="match status" value="1"/>
</dbReference>
<comment type="similarity">
    <text evidence="4">Belongs to the CNKSR family.</text>
</comment>
<dbReference type="InterPro" id="IPR001660">
    <property type="entry name" value="SAM"/>
</dbReference>
<comment type="caution">
    <text evidence="16">The sequence shown here is derived from an EMBL/GenBank/DDBJ whole genome shotgun (WGS) entry which is preliminary data.</text>
</comment>
<dbReference type="Proteomes" id="UP000054776">
    <property type="component" value="Unassembled WGS sequence"/>
</dbReference>
<evidence type="ECO:0000259" key="13">
    <source>
        <dbReference type="PROSITE" id="PS50105"/>
    </source>
</evidence>
<keyword evidence="6" id="KW-0732">Signal</keyword>
<evidence type="ECO:0000256" key="10">
    <source>
        <dbReference type="ARBA" id="ARBA00023295"/>
    </source>
</evidence>
<dbReference type="CDD" id="cd06748">
    <property type="entry name" value="PDZ_CNK1_2_3-like"/>
    <property type="match status" value="1"/>
</dbReference>
<dbReference type="InterPro" id="IPR036156">
    <property type="entry name" value="Beta-gal/glucu_dom_sf"/>
</dbReference>
<dbReference type="PROSITE" id="PS50106">
    <property type="entry name" value="PDZ"/>
    <property type="match status" value="1"/>
</dbReference>
<dbReference type="EMBL" id="JYDH01000010">
    <property type="protein sequence ID" value="KRY40939.1"/>
    <property type="molecule type" value="Genomic_DNA"/>
</dbReference>
<dbReference type="STRING" id="6334.A0A0V1BUR5"/>
<evidence type="ECO:0000259" key="12">
    <source>
        <dbReference type="PROSITE" id="PS50003"/>
    </source>
</evidence>
<dbReference type="InterPro" id="IPR013783">
    <property type="entry name" value="Ig-like_fold"/>
</dbReference>
<dbReference type="PROSITE" id="PS50003">
    <property type="entry name" value="PH_DOMAIN"/>
    <property type="match status" value="1"/>
</dbReference>
<dbReference type="GO" id="GO:0004567">
    <property type="term" value="F:beta-mannosidase activity"/>
    <property type="evidence" value="ECO:0007669"/>
    <property type="project" value="UniProtKB-EC"/>
</dbReference>
<dbReference type="Pfam" id="PF00536">
    <property type="entry name" value="SAM_1"/>
    <property type="match status" value="1"/>
</dbReference>
<dbReference type="InterPro" id="IPR017874">
    <property type="entry name" value="CRIC_domain"/>
</dbReference>
<dbReference type="Gene3D" id="1.10.150.50">
    <property type="entry name" value="Transcription Factor, Ets-1"/>
    <property type="match status" value="1"/>
</dbReference>
<dbReference type="InParanoid" id="A0A0V1BUR5"/>